<protein>
    <recommendedName>
        <fullName evidence="6">Heat shock 70 kDa protein 12A</fullName>
    </recommendedName>
</protein>
<dbReference type="GO" id="GO:0005524">
    <property type="term" value="F:ATP binding"/>
    <property type="evidence" value="ECO:0007669"/>
    <property type="project" value="UniProtKB-KW"/>
</dbReference>
<dbReference type="EMBL" id="UYJE01003920">
    <property type="protein sequence ID" value="VDI23380.1"/>
    <property type="molecule type" value="Genomic_DNA"/>
</dbReference>
<dbReference type="InterPro" id="IPR013126">
    <property type="entry name" value="Hsp_70_fam"/>
</dbReference>
<sequence>MALHQHEAIHSYFKASAFYDHASPGSKSIEKNDFKLVAAIDFGTTFSGYAFSSKDDYKSNPLLVYAMVWPNEVYQSSKTSTTILLDADKKFHSFGFQAETDYANLAQDDKHRDWYYFRRFKMVLFENMNIDMDMMLKDETGKEMLALDVFSAAISYLKTNLLDMCKRQHYLYNGDQIRWILTVPALWNDRAKLFMRQAANQAGISQGQLVVALEPEAASLYCIEWMKRETSFDLEKGEKVLVLDAGGGTVDIAIHQIKENGRIQELHRANGGDWGGTKVDQEFKQLLIDIVGNQVYEELKSKHHNDYMDLFRVFEVAKRKDFSVAATGKVPIRLPSIVNELCKQINKKDINEIVSINNTFINHIQLSRDKLLIDISIFKKLFEKTINEIKRHLQELYQKKDIKDIRTIFMVGGFSCCHLLYDCIQKEFPSVRVKVPMEPAVAVIKGSVIYGHKPEIFSSRISVYTYGIETTEPFDRKEHPASKKMTEAIDGKYHCDKIFCIHVKEDIKIYLLYCNNIQQSHPRVFNQDFGTSYSGYAFSSFKEHKRNPMLITAKLWSSSQFKAVKTSTSILFDDKRRFHSFGFEAEEKYLRLLEDEDSNVDEWFYFSRFKMILYQNMNINTNTKLKDNQGKRMSALKVFSAAIGYMKADLLAMCYAKDSSIGQEQIRWVLTVPALWNDNAKTFMREAANRAGILNNSLVMALEPEAASLYCIEWMKRSDATELERGEKFLVLDAGGGTVDIAVHQIQENGRIKELNKASGGDWGGIKVDQEFDKLLKDIVGRDLLSEIKKQYMSDYMDIFHSFERAKRRDFSIVGHGKVQLTFPNIINRLCLKTREKDVNELISENLKFKNNIRLIKDKLEIDLALFKSLFAGAIYDIVNHLSILFRQSQVTDLTTMFMVGGYSECYLLQEAIRFKFSSLRVLIPPNSVLSVLKGAVLYGHSPRTFQSRISTFTYGIETTEPFRKGYPVDKKLFINGKSHCDKIFCIHVKDGEHVNLGKSVSKAYKTIDPDQTHMEFIVYASIKRTPKFTDEDGCFQLGSLTVDVSKMSCNKYGEKQIRLELIYGGTELEAIATDTTTGKTSREHFTLARAGHRC</sequence>
<dbReference type="Gene3D" id="3.30.420.40">
    <property type="match status" value="3"/>
</dbReference>
<organism evidence="4 5">
    <name type="scientific">Mytilus galloprovincialis</name>
    <name type="common">Mediterranean mussel</name>
    <dbReference type="NCBI Taxonomy" id="29158"/>
    <lineage>
        <taxon>Eukaryota</taxon>
        <taxon>Metazoa</taxon>
        <taxon>Spiralia</taxon>
        <taxon>Lophotrochozoa</taxon>
        <taxon>Mollusca</taxon>
        <taxon>Bivalvia</taxon>
        <taxon>Autobranchia</taxon>
        <taxon>Pteriomorphia</taxon>
        <taxon>Mytilida</taxon>
        <taxon>Mytiloidea</taxon>
        <taxon>Mytilidae</taxon>
        <taxon>Mytilinae</taxon>
        <taxon>Mytilus</taxon>
    </lineage>
</organism>
<dbReference type="GO" id="GO:0140662">
    <property type="term" value="F:ATP-dependent protein folding chaperone"/>
    <property type="evidence" value="ECO:0007669"/>
    <property type="project" value="InterPro"/>
</dbReference>
<dbReference type="Pfam" id="PF00012">
    <property type="entry name" value="HSP70"/>
    <property type="match status" value="2"/>
</dbReference>
<dbReference type="CDD" id="cd10229">
    <property type="entry name" value="ASKHA_NBD_HSP70_HSPA12"/>
    <property type="match status" value="2"/>
</dbReference>
<evidence type="ECO:0000256" key="1">
    <source>
        <dbReference type="ARBA" id="ARBA00007381"/>
    </source>
</evidence>
<comment type="caution">
    <text evidence="4">The sequence shown here is derived from an EMBL/GenBank/DDBJ whole genome shotgun (WGS) entry which is preliminary data.</text>
</comment>
<dbReference type="Proteomes" id="UP000596742">
    <property type="component" value="Unassembled WGS sequence"/>
</dbReference>
<name>A0A8B6DTC7_MYTGA</name>
<dbReference type="PANTHER" id="PTHR14187:SF5">
    <property type="entry name" value="HEAT SHOCK 70 KDA PROTEIN 12A"/>
    <property type="match status" value="1"/>
</dbReference>
<dbReference type="OrthoDB" id="2963168at2759"/>
<keyword evidence="5" id="KW-1185">Reference proteome</keyword>
<comment type="similarity">
    <text evidence="1">Belongs to the heat shock protein 70 family.</text>
</comment>
<dbReference type="AlphaFoldDB" id="A0A8B6DTC7"/>
<evidence type="ECO:0000256" key="3">
    <source>
        <dbReference type="ARBA" id="ARBA00022840"/>
    </source>
</evidence>
<evidence type="ECO:0000313" key="4">
    <source>
        <dbReference type="EMBL" id="VDI23380.1"/>
    </source>
</evidence>
<dbReference type="SUPFAM" id="SSF53067">
    <property type="entry name" value="Actin-like ATPase domain"/>
    <property type="match status" value="4"/>
</dbReference>
<evidence type="ECO:0000256" key="2">
    <source>
        <dbReference type="ARBA" id="ARBA00022741"/>
    </source>
</evidence>
<evidence type="ECO:0008006" key="6">
    <source>
        <dbReference type="Google" id="ProtNLM"/>
    </source>
</evidence>
<keyword evidence="3" id="KW-0067">ATP-binding</keyword>
<evidence type="ECO:0000313" key="5">
    <source>
        <dbReference type="Proteomes" id="UP000596742"/>
    </source>
</evidence>
<dbReference type="InterPro" id="IPR043129">
    <property type="entry name" value="ATPase_NBD"/>
</dbReference>
<reference evidence="4" key="1">
    <citation type="submission" date="2018-11" db="EMBL/GenBank/DDBJ databases">
        <authorList>
            <person name="Alioto T."/>
            <person name="Alioto T."/>
        </authorList>
    </citation>
    <scope>NUCLEOTIDE SEQUENCE</scope>
</reference>
<proteinExistence type="inferred from homology"/>
<keyword evidence="2" id="KW-0547">Nucleotide-binding</keyword>
<gene>
    <name evidence="4" type="ORF">MGAL_10B021291</name>
</gene>
<accession>A0A8B6DTC7</accession>
<dbReference type="PANTHER" id="PTHR14187">
    <property type="entry name" value="ALPHA KINASE/ELONGATION FACTOR 2 KINASE"/>
    <property type="match status" value="1"/>
</dbReference>